<feature type="domain" description="Transglycosylase SLT" evidence="3">
    <location>
        <begin position="129"/>
        <end position="229"/>
    </location>
</feature>
<dbReference type="AlphaFoldDB" id="A0AAJ5WVX2"/>
<gene>
    <name evidence="4" type="ORF">P0Y53_08565</name>
</gene>
<keyword evidence="2" id="KW-0732">Signal</keyword>
<proteinExistence type="inferred from homology"/>
<reference evidence="4" key="1">
    <citation type="submission" date="2023-03" db="EMBL/GenBank/DDBJ databases">
        <title>Andean soil-derived lignocellulolytic bacterial consortium as a source of novel taxa and putative plastic-active enzymes.</title>
        <authorList>
            <person name="Diaz-Garcia L."/>
            <person name="Chuvochina M."/>
            <person name="Feuerriegel G."/>
            <person name="Bunk B."/>
            <person name="Sproer C."/>
            <person name="Streit W.R."/>
            <person name="Rodriguez L.M."/>
            <person name="Overmann J."/>
            <person name="Jimenez D.J."/>
        </authorList>
    </citation>
    <scope>NUCLEOTIDE SEQUENCE</scope>
    <source>
        <strain evidence="4">MAG 7</strain>
    </source>
</reference>
<dbReference type="Proteomes" id="UP001220610">
    <property type="component" value="Chromosome"/>
</dbReference>
<feature type="chain" id="PRO_5042557949" evidence="2">
    <location>
        <begin position="22"/>
        <end position="374"/>
    </location>
</feature>
<organism evidence="4 5">
    <name type="scientific">Candidatus Pseudobacter hemicellulosilyticus</name>
    <dbReference type="NCBI Taxonomy" id="3121375"/>
    <lineage>
        <taxon>Bacteria</taxon>
        <taxon>Pseudomonadati</taxon>
        <taxon>Bacteroidota</taxon>
        <taxon>Chitinophagia</taxon>
        <taxon>Chitinophagales</taxon>
        <taxon>Chitinophagaceae</taxon>
        <taxon>Pseudobacter</taxon>
    </lineage>
</organism>
<dbReference type="EMBL" id="CP119311">
    <property type="protein sequence ID" value="WEK37553.1"/>
    <property type="molecule type" value="Genomic_DNA"/>
</dbReference>
<dbReference type="CDD" id="cd16894">
    <property type="entry name" value="MltD-like"/>
    <property type="match status" value="1"/>
</dbReference>
<dbReference type="Pfam" id="PF01464">
    <property type="entry name" value="SLT"/>
    <property type="match status" value="1"/>
</dbReference>
<evidence type="ECO:0000259" key="3">
    <source>
        <dbReference type="Pfam" id="PF01464"/>
    </source>
</evidence>
<accession>A0AAJ5WVX2</accession>
<evidence type="ECO:0000313" key="4">
    <source>
        <dbReference type="EMBL" id="WEK37553.1"/>
    </source>
</evidence>
<evidence type="ECO:0000313" key="5">
    <source>
        <dbReference type="Proteomes" id="UP001220610"/>
    </source>
</evidence>
<dbReference type="Gene3D" id="1.10.530.10">
    <property type="match status" value="1"/>
</dbReference>
<sequence length="374" mass="41804">MKRKLLFASLLSLVWFTMASATRSEDKPAATIAASATNTYLAKKAGAYKLFWNTTVLSARKADSADPKVGFSNLFDAVTDASNVRLNPRAIRFVEDYMDKHSDDLLEMKGWGRPYFNMMDGILSHYGLPTELKYLAVIESKLKRTAVSWAGAVGPWQFMPGTARLLGLKVTHARDERTDFYKSTHAAAKYLRDLYNEFGDWLLVIAAYNGGPGNVYSAIKKSGSRNFWDLQYYLPAESRTHVKKFIGTHYVFEGQGGITTLTKAEATEQMGVTATYLLNRRLSSEELNACKSVTVSGKYHSTIIARNVLMDLDTFNRYNPDFDKKMASADNAYELKLPAPKMDLFMANKYTILHESVQLMLSGSSVSSDKGGRK</sequence>
<dbReference type="InterPro" id="IPR008258">
    <property type="entry name" value="Transglycosylase_SLT_dom_1"/>
</dbReference>
<dbReference type="PANTHER" id="PTHR37423">
    <property type="entry name" value="SOLUBLE LYTIC MUREIN TRANSGLYCOSYLASE-RELATED"/>
    <property type="match status" value="1"/>
</dbReference>
<evidence type="ECO:0000256" key="1">
    <source>
        <dbReference type="ARBA" id="ARBA00007734"/>
    </source>
</evidence>
<protein>
    <submittedName>
        <fullName evidence="4">Lytic transglycosylase domain-containing protein</fullName>
    </submittedName>
</protein>
<dbReference type="SUPFAM" id="SSF53955">
    <property type="entry name" value="Lysozyme-like"/>
    <property type="match status" value="1"/>
</dbReference>
<evidence type="ECO:0000256" key="2">
    <source>
        <dbReference type="SAM" id="SignalP"/>
    </source>
</evidence>
<dbReference type="PANTHER" id="PTHR37423:SF2">
    <property type="entry name" value="MEMBRANE-BOUND LYTIC MUREIN TRANSGLYCOSYLASE C"/>
    <property type="match status" value="1"/>
</dbReference>
<dbReference type="InterPro" id="IPR023346">
    <property type="entry name" value="Lysozyme-like_dom_sf"/>
</dbReference>
<name>A0AAJ5WVX2_9BACT</name>
<comment type="similarity">
    <text evidence="1">Belongs to the transglycosylase Slt family.</text>
</comment>
<feature type="signal peptide" evidence="2">
    <location>
        <begin position="1"/>
        <end position="21"/>
    </location>
</feature>